<proteinExistence type="predicted"/>
<accession>A0A0E9UNT2</accession>
<dbReference type="AlphaFoldDB" id="A0A0E9UNT2"/>
<name>A0A0E9UNT2_ANGAN</name>
<reference evidence="1" key="2">
    <citation type="journal article" date="2015" name="Fish Shellfish Immunol.">
        <title>Early steps in the European eel (Anguilla anguilla)-Vibrio vulnificus interaction in the gills: Role of the RtxA13 toxin.</title>
        <authorList>
            <person name="Callol A."/>
            <person name="Pajuelo D."/>
            <person name="Ebbesson L."/>
            <person name="Teles M."/>
            <person name="MacKenzie S."/>
            <person name="Amaro C."/>
        </authorList>
    </citation>
    <scope>NUCLEOTIDE SEQUENCE</scope>
</reference>
<protein>
    <submittedName>
        <fullName evidence="1">Uncharacterized protein</fullName>
    </submittedName>
</protein>
<dbReference type="EMBL" id="GBXM01041161">
    <property type="protein sequence ID" value="JAH67416.1"/>
    <property type="molecule type" value="Transcribed_RNA"/>
</dbReference>
<organism evidence="1">
    <name type="scientific">Anguilla anguilla</name>
    <name type="common">European freshwater eel</name>
    <name type="synonym">Muraena anguilla</name>
    <dbReference type="NCBI Taxonomy" id="7936"/>
    <lineage>
        <taxon>Eukaryota</taxon>
        <taxon>Metazoa</taxon>
        <taxon>Chordata</taxon>
        <taxon>Craniata</taxon>
        <taxon>Vertebrata</taxon>
        <taxon>Euteleostomi</taxon>
        <taxon>Actinopterygii</taxon>
        <taxon>Neopterygii</taxon>
        <taxon>Teleostei</taxon>
        <taxon>Anguilliformes</taxon>
        <taxon>Anguillidae</taxon>
        <taxon>Anguilla</taxon>
    </lineage>
</organism>
<reference evidence="1" key="1">
    <citation type="submission" date="2014-11" db="EMBL/GenBank/DDBJ databases">
        <authorList>
            <person name="Amaro Gonzalez C."/>
        </authorList>
    </citation>
    <scope>NUCLEOTIDE SEQUENCE</scope>
</reference>
<sequence length="29" mass="3269">MMISKVTSLSRLALSHCRGCDNLFVQNPF</sequence>
<evidence type="ECO:0000313" key="1">
    <source>
        <dbReference type="EMBL" id="JAH67416.1"/>
    </source>
</evidence>